<name>A0A852R5Q2_9MICO</name>
<evidence type="ECO:0000313" key="7">
    <source>
        <dbReference type="EMBL" id="NYD25789.1"/>
    </source>
</evidence>
<evidence type="ECO:0000256" key="1">
    <source>
        <dbReference type="ARBA" id="ARBA00004127"/>
    </source>
</evidence>
<dbReference type="EMBL" id="JACCBD010000001">
    <property type="protein sequence ID" value="NYD25789.1"/>
    <property type="molecule type" value="Genomic_DNA"/>
</dbReference>
<dbReference type="RefSeq" id="WP_185986195.1">
    <property type="nucleotide sequence ID" value="NZ_BAAALZ010000002.1"/>
</dbReference>
<evidence type="ECO:0000256" key="2">
    <source>
        <dbReference type="ARBA" id="ARBA00022692"/>
    </source>
</evidence>
<organism evidence="7 8">
    <name type="scientific">Leucobacter aridicollis</name>
    <dbReference type="NCBI Taxonomy" id="283878"/>
    <lineage>
        <taxon>Bacteria</taxon>
        <taxon>Bacillati</taxon>
        <taxon>Actinomycetota</taxon>
        <taxon>Actinomycetes</taxon>
        <taxon>Micrococcales</taxon>
        <taxon>Microbacteriaceae</taxon>
        <taxon>Leucobacter</taxon>
    </lineage>
</organism>
<keyword evidence="2 5" id="KW-0812">Transmembrane</keyword>
<dbReference type="SMART" id="SM00752">
    <property type="entry name" value="HTTM"/>
    <property type="match status" value="1"/>
</dbReference>
<proteinExistence type="predicted"/>
<dbReference type="AlphaFoldDB" id="A0A852R5Q2"/>
<feature type="transmembrane region" description="Helical" evidence="5">
    <location>
        <begin position="52"/>
        <end position="72"/>
    </location>
</feature>
<feature type="transmembrane region" description="Helical" evidence="5">
    <location>
        <begin position="296"/>
        <end position="317"/>
    </location>
</feature>
<feature type="transmembrane region" description="Helical" evidence="5">
    <location>
        <begin position="266"/>
        <end position="289"/>
    </location>
</feature>
<dbReference type="Pfam" id="PF05090">
    <property type="entry name" value="HTTM"/>
    <property type="match status" value="1"/>
</dbReference>
<dbReference type="InterPro" id="IPR053934">
    <property type="entry name" value="HTTM_dom"/>
</dbReference>
<sequence length="360" mass="40000">MTKQHLPQTNRPIRTAWIFLKLLFSHLVGIAKTVVVSIASALDSWLLDSRKALYGIAVTRMLLGLSALGLLLSNYSTRLYSFGSGSVWNGEVIEPKSDFPKIWLFSLFHRAITNDYTYSLLYIALIALAVLVIVGWRTRIVLPAFLVMWVSFIEANDMLGDQGDNMFRIAVLIMLFMDTSRRWSFDAKRRDKQKSSADQSVPGQLGNLLHNLGLVALTAQVCFVYASGALYKAGGAPWSGGYAVYNPLQTERFGTWPVLSDFVTSWGPMVAVATWGSIIIQFAFVFLLLTRPTRIIGLIGILSFHIGIAVLMGLPWFSLTMVAIDSIFIRDRTWKGMSARVQHLALKARTLASGAASREI</sequence>
<comment type="subcellular location">
    <subcellularLocation>
        <location evidence="1">Endomembrane system</location>
        <topology evidence="1">Multi-pass membrane protein</topology>
    </subcellularLocation>
</comment>
<dbReference type="InterPro" id="IPR011020">
    <property type="entry name" value="HTTM-like"/>
</dbReference>
<keyword evidence="4 5" id="KW-0472">Membrane</keyword>
<evidence type="ECO:0000313" key="8">
    <source>
        <dbReference type="Proteomes" id="UP000586095"/>
    </source>
</evidence>
<keyword evidence="8" id="KW-1185">Reference proteome</keyword>
<comment type="caution">
    <text evidence="7">The sequence shown here is derived from an EMBL/GenBank/DDBJ whole genome shotgun (WGS) entry which is preliminary data.</text>
</comment>
<evidence type="ECO:0000259" key="6">
    <source>
        <dbReference type="SMART" id="SM00752"/>
    </source>
</evidence>
<evidence type="ECO:0000256" key="5">
    <source>
        <dbReference type="SAM" id="Phobius"/>
    </source>
</evidence>
<protein>
    <recommendedName>
        <fullName evidence="6">HTTM-like domain-containing protein</fullName>
    </recommendedName>
</protein>
<feature type="transmembrane region" description="Helical" evidence="5">
    <location>
        <begin position="16"/>
        <end position="40"/>
    </location>
</feature>
<feature type="transmembrane region" description="Helical" evidence="5">
    <location>
        <begin position="205"/>
        <end position="226"/>
    </location>
</feature>
<accession>A0A852R5Q2</accession>
<dbReference type="PANTHER" id="PTHR39535:SF2">
    <property type="entry name" value="HTTM DOMAIN-CONTAINING PROTEIN"/>
    <property type="match status" value="1"/>
</dbReference>
<feature type="transmembrane region" description="Helical" evidence="5">
    <location>
        <begin position="165"/>
        <end position="184"/>
    </location>
</feature>
<dbReference type="PANTHER" id="PTHR39535">
    <property type="entry name" value="SPORULATION-DELAYING PROTEIN SDPB"/>
    <property type="match status" value="1"/>
</dbReference>
<feature type="domain" description="HTTM-like" evidence="6">
    <location>
        <begin position="50"/>
        <end position="333"/>
    </location>
</feature>
<dbReference type="Proteomes" id="UP000586095">
    <property type="component" value="Unassembled WGS sequence"/>
</dbReference>
<evidence type="ECO:0000256" key="3">
    <source>
        <dbReference type="ARBA" id="ARBA00022989"/>
    </source>
</evidence>
<reference evidence="7 8" key="1">
    <citation type="submission" date="2020-07" db="EMBL/GenBank/DDBJ databases">
        <title>Sequencing the genomes of 1000 actinobacteria strains.</title>
        <authorList>
            <person name="Klenk H.-P."/>
        </authorList>
    </citation>
    <scope>NUCLEOTIDE SEQUENCE [LARGE SCALE GENOMIC DNA]</scope>
    <source>
        <strain evidence="7 8">DSM 17380</strain>
    </source>
</reference>
<evidence type="ECO:0000256" key="4">
    <source>
        <dbReference type="ARBA" id="ARBA00023136"/>
    </source>
</evidence>
<keyword evidence="3 5" id="KW-1133">Transmembrane helix</keyword>
<gene>
    <name evidence="7" type="ORF">BJ960_000592</name>
</gene>
<dbReference type="GO" id="GO:0012505">
    <property type="term" value="C:endomembrane system"/>
    <property type="evidence" value="ECO:0007669"/>
    <property type="project" value="UniProtKB-SubCell"/>
</dbReference>
<feature type="transmembrane region" description="Helical" evidence="5">
    <location>
        <begin position="116"/>
        <end position="134"/>
    </location>
</feature>
<dbReference type="InterPro" id="IPR052964">
    <property type="entry name" value="Sporulation_signal_mat"/>
</dbReference>